<evidence type="ECO:0008006" key="4">
    <source>
        <dbReference type="Google" id="ProtNLM"/>
    </source>
</evidence>
<keyword evidence="1" id="KW-0812">Transmembrane</keyword>
<reference evidence="2" key="2">
    <citation type="journal article" date="2021" name="PeerJ">
        <title>Extensive microbial diversity within the chicken gut microbiome revealed by metagenomics and culture.</title>
        <authorList>
            <person name="Gilroy R."/>
            <person name="Ravi A."/>
            <person name="Getino M."/>
            <person name="Pursley I."/>
            <person name="Horton D.L."/>
            <person name="Alikhan N.F."/>
            <person name="Baker D."/>
            <person name="Gharbi K."/>
            <person name="Hall N."/>
            <person name="Watson M."/>
            <person name="Adriaenssens E.M."/>
            <person name="Foster-Nyarko E."/>
            <person name="Jarju S."/>
            <person name="Secka A."/>
            <person name="Antonio M."/>
            <person name="Oren A."/>
            <person name="Chaudhuri R.R."/>
            <person name="La Ragione R."/>
            <person name="Hildebrand F."/>
            <person name="Pallen M.J."/>
        </authorList>
    </citation>
    <scope>NUCLEOTIDE SEQUENCE</scope>
    <source>
        <strain evidence="2">B1-20833</strain>
    </source>
</reference>
<sequence>MKPFTRHILLAISITVMLAYISTFLGISAKKRSEAVCTGLKVCITDSARNSFVTSDEICRYISSELGEVTGRPLGEVDLTHIETLVDARSAVLKSEAFVTGDGYLNINVTQREPVIRFQGRDGGFYVDRDGYIFPLQSSFTSDVTIIDGYIPVHLPSGYKGMAEKEDDREWIDGIMEMVGYMDDGIWADIIVQISVGKDGDIIMVPRSGGEKFIFGDTGNFEDKFCRMEKYYTAIRPARKDAGYSYVNVKYDGQIICRR</sequence>
<proteinExistence type="predicted"/>
<reference evidence="2" key="1">
    <citation type="submission" date="2020-10" db="EMBL/GenBank/DDBJ databases">
        <authorList>
            <person name="Gilroy R."/>
        </authorList>
    </citation>
    <scope>NUCLEOTIDE SEQUENCE</scope>
    <source>
        <strain evidence="2">B1-20833</strain>
    </source>
</reference>
<dbReference type="AlphaFoldDB" id="A0A9D9ES31"/>
<evidence type="ECO:0000256" key="1">
    <source>
        <dbReference type="SAM" id="Phobius"/>
    </source>
</evidence>
<keyword evidence="1" id="KW-0472">Membrane</keyword>
<keyword evidence="1" id="KW-1133">Transmembrane helix</keyword>
<evidence type="ECO:0000313" key="3">
    <source>
        <dbReference type="Proteomes" id="UP000823661"/>
    </source>
</evidence>
<dbReference type="Proteomes" id="UP000823661">
    <property type="component" value="Unassembled WGS sequence"/>
</dbReference>
<evidence type="ECO:0000313" key="2">
    <source>
        <dbReference type="EMBL" id="MBO8452599.1"/>
    </source>
</evidence>
<accession>A0A9D9ES31</accession>
<name>A0A9D9ES31_9BACT</name>
<gene>
    <name evidence="2" type="ORF">IAC06_06925</name>
</gene>
<protein>
    <recommendedName>
        <fullName evidence="4">Cell division protein FtsQ</fullName>
    </recommendedName>
</protein>
<feature type="transmembrane region" description="Helical" evidence="1">
    <location>
        <begin position="7"/>
        <end position="27"/>
    </location>
</feature>
<organism evidence="2 3">
    <name type="scientific">Candidatus Cryptobacteroides intestinavium</name>
    <dbReference type="NCBI Taxonomy" id="2840766"/>
    <lineage>
        <taxon>Bacteria</taxon>
        <taxon>Pseudomonadati</taxon>
        <taxon>Bacteroidota</taxon>
        <taxon>Bacteroidia</taxon>
        <taxon>Bacteroidales</taxon>
        <taxon>Candidatus Cryptobacteroides</taxon>
    </lineage>
</organism>
<dbReference type="EMBL" id="JADIMI010000067">
    <property type="protein sequence ID" value="MBO8452599.1"/>
    <property type="molecule type" value="Genomic_DNA"/>
</dbReference>
<comment type="caution">
    <text evidence="2">The sequence shown here is derived from an EMBL/GenBank/DDBJ whole genome shotgun (WGS) entry which is preliminary data.</text>
</comment>